<evidence type="ECO:0000313" key="7">
    <source>
        <dbReference type="Proteomes" id="UP001497383"/>
    </source>
</evidence>
<keyword evidence="4 5" id="KW-0472">Membrane</keyword>
<dbReference type="GeneID" id="92207898"/>
<organism evidence="6 7">
    <name type="scientific">Lodderomyces beijingensis</name>
    <dbReference type="NCBI Taxonomy" id="1775926"/>
    <lineage>
        <taxon>Eukaryota</taxon>
        <taxon>Fungi</taxon>
        <taxon>Dikarya</taxon>
        <taxon>Ascomycota</taxon>
        <taxon>Saccharomycotina</taxon>
        <taxon>Pichiomycetes</taxon>
        <taxon>Debaryomycetaceae</taxon>
        <taxon>Candida/Lodderomyces clade</taxon>
        <taxon>Lodderomyces</taxon>
    </lineage>
</organism>
<keyword evidence="3 5" id="KW-1133">Transmembrane helix</keyword>
<keyword evidence="7" id="KW-1185">Reference proteome</keyword>
<protein>
    <submittedName>
        <fullName evidence="6">Uncharacterized protein</fullName>
    </submittedName>
</protein>
<dbReference type="InterPro" id="IPR029208">
    <property type="entry name" value="COX14"/>
</dbReference>
<dbReference type="RefSeq" id="XP_066829640.1">
    <property type="nucleotide sequence ID" value="XM_066972731.1"/>
</dbReference>
<sequence length="72" mass="8138">MAGNQLPRHVRVTDAVHRLAVLGLVGFCVVGTGSIVFNVWANSDYAPWNKEKLKFEQEQYHEARQADKSKPE</sequence>
<accession>A0ABP0ZLG1</accession>
<evidence type="ECO:0000256" key="3">
    <source>
        <dbReference type="ARBA" id="ARBA00022989"/>
    </source>
</evidence>
<dbReference type="Pfam" id="PF14880">
    <property type="entry name" value="COX14"/>
    <property type="match status" value="1"/>
</dbReference>
<feature type="transmembrane region" description="Helical" evidence="5">
    <location>
        <begin position="21"/>
        <end position="41"/>
    </location>
</feature>
<keyword evidence="2 5" id="KW-0812">Transmembrane</keyword>
<evidence type="ECO:0000256" key="2">
    <source>
        <dbReference type="ARBA" id="ARBA00022692"/>
    </source>
</evidence>
<evidence type="ECO:0000313" key="6">
    <source>
        <dbReference type="EMBL" id="CAK9438478.1"/>
    </source>
</evidence>
<evidence type="ECO:0000256" key="1">
    <source>
        <dbReference type="ARBA" id="ARBA00004167"/>
    </source>
</evidence>
<dbReference type="EMBL" id="OZ022407">
    <property type="protein sequence ID" value="CAK9438478.1"/>
    <property type="molecule type" value="Genomic_DNA"/>
</dbReference>
<comment type="subcellular location">
    <subcellularLocation>
        <location evidence="1">Membrane</location>
        <topology evidence="1">Single-pass membrane protein</topology>
    </subcellularLocation>
</comment>
<reference evidence="6 7" key="1">
    <citation type="submission" date="2024-03" db="EMBL/GenBank/DDBJ databases">
        <authorList>
            <person name="Brejova B."/>
        </authorList>
    </citation>
    <scope>NUCLEOTIDE SEQUENCE [LARGE SCALE GENOMIC DNA]</scope>
    <source>
        <strain evidence="6 7">CBS 14171</strain>
    </source>
</reference>
<dbReference type="Proteomes" id="UP001497383">
    <property type="component" value="Chromosome 3"/>
</dbReference>
<evidence type="ECO:0000256" key="5">
    <source>
        <dbReference type="SAM" id="Phobius"/>
    </source>
</evidence>
<proteinExistence type="predicted"/>
<evidence type="ECO:0000256" key="4">
    <source>
        <dbReference type="ARBA" id="ARBA00023136"/>
    </source>
</evidence>
<name>A0ABP0ZLG1_9ASCO</name>
<gene>
    <name evidence="6" type="ORF">LODBEIA_P27020</name>
</gene>